<dbReference type="InterPro" id="IPR010819">
    <property type="entry name" value="AGE/CE"/>
</dbReference>
<comment type="caution">
    <text evidence="3">The sequence shown here is derived from an EMBL/GenBank/DDBJ whole genome shotgun (WGS) entry which is preliminary data.</text>
</comment>
<keyword evidence="2 3" id="KW-0413">Isomerase</keyword>
<dbReference type="Proteomes" id="UP000445000">
    <property type="component" value="Unassembled WGS sequence"/>
</dbReference>
<dbReference type="Pfam" id="PF07221">
    <property type="entry name" value="GlcNAc_2-epim"/>
    <property type="match status" value="1"/>
</dbReference>
<evidence type="ECO:0000313" key="3">
    <source>
        <dbReference type="EMBL" id="GFE80159.1"/>
    </source>
</evidence>
<proteinExistence type="inferred from homology"/>
<keyword evidence="4" id="KW-1185">Reference proteome</keyword>
<dbReference type="PANTHER" id="PTHR15108">
    <property type="entry name" value="N-ACYLGLUCOSAMINE-2-EPIMERASE"/>
    <property type="match status" value="1"/>
</dbReference>
<sequence length="391" mass="43977">MSAEPAPLRLLDASRARLLRWLVEDAYPLWWSRGADRENGGFHERLEQNGQPCNEPRRARLHPRQMFAFSLADDLGHDGMTEPAVAHALEFFLRHHVRADRLIRTCVAPDGHCVDDAVLLYDQAFALLGYATAYDVFNDASLRQRAHALLASVQSRLANPAGGFFEAPDRPLTATSNSHMHLFEAVLAWQGIDHDVCWRRLAASIVDLTFTKLIDPASSQIREFYTDDWRPAPGEAGLIVEPGHQFEWAWLLLRWYSRTGEARVAKLALTLIDEAESRGVDPVRDVAVNSIWLDGKVRDGHARLWPQTERLKAGCAAWELTRAPRYLDIAQRSAAAIEQYLRTGTAGLWRDQMSERGDFIEEPAPASSFYHLVAAIAELNATLNRVVIASR</sequence>
<evidence type="ECO:0000256" key="2">
    <source>
        <dbReference type="ARBA" id="ARBA00023235"/>
    </source>
</evidence>
<dbReference type="EMBL" id="BLJN01000002">
    <property type="protein sequence ID" value="GFE80159.1"/>
    <property type="molecule type" value="Genomic_DNA"/>
</dbReference>
<dbReference type="GO" id="GO:0016853">
    <property type="term" value="F:isomerase activity"/>
    <property type="evidence" value="ECO:0007669"/>
    <property type="project" value="UniProtKB-KW"/>
</dbReference>
<dbReference type="InterPro" id="IPR012341">
    <property type="entry name" value="6hp_glycosidase-like_sf"/>
</dbReference>
<comment type="similarity">
    <text evidence="1">Belongs to the N-acylglucosamine 2-epimerase family.</text>
</comment>
<dbReference type="InterPro" id="IPR008928">
    <property type="entry name" value="6-hairpin_glycosidase_sf"/>
</dbReference>
<dbReference type="SUPFAM" id="SSF48208">
    <property type="entry name" value="Six-hairpin glycosidases"/>
    <property type="match status" value="1"/>
</dbReference>
<dbReference type="GO" id="GO:0005975">
    <property type="term" value="P:carbohydrate metabolic process"/>
    <property type="evidence" value="ECO:0007669"/>
    <property type="project" value="InterPro"/>
</dbReference>
<name>A0A829YA24_9GAMM</name>
<reference evidence="4" key="1">
    <citation type="submission" date="2020-01" db="EMBL/GenBank/DDBJ databases">
        <title>'Steroidobacter agaridevorans' sp. nov., agar-degrading bacteria isolated from rhizosphere soils.</title>
        <authorList>
            <person name="Ikenaga M."/>
            <person name="Kataoka M."/>
            <person name="Murouchi A."/>
            <person name="Katsuragi S."/>
            <person name="Sakai M."/>
        </authorList>
    </citation>
    <scope>NUCLEOTIDE SEQUENCE [LARGE SCALE GENOMIC DNA]</scope>
    <source>
        <strain evidence="4">YU21-B</strain>
    </source>
</reference>
<evidence type="ECO:0000256" key="1">
    <source>
        <dbReference type="ARBA" id="ARBA00008558"/>
    </source>
</evidence>
<protein>
    <submittedName>
        <fullName evidence="3">AGE family epimerase/isomerase</fullName>
    </submittedName>
</protein>
<organism evidence="3 4">
    <name type="scientific">Steroidobacter agaridevorans</name>
    <dbReference type="NCBI Taxonomy" id="2695856"/>
    <lineage>
        <taxon>Bacteria</taxon>
        <taxon>Pseudomonadati</taxon>
        <taxon>Pseudomonadota</taxon>
        <taxon>Gammaproteobacteria</taxon>
        <taxon>Steroidobacterales</taxon>
        <taxon>Steroidobacteraceae</taxon>
        <taxon>Steroidobacter</taxon>
    </lineage>
</organism>
<accession>A0A829YA24</accession>
<gene>
    <name evidence="3" type="ORF">GCM10011487_21590</name>
</gene>
<dbReference type="Gene3D" id="1.50.10.10">
    <property type="match status" value="1"/>
</dbReference>
<evidence type="ECO:0000313" key="4">
    <source>
        <dbReference type="Proteomes" id="UP000445000"/>
    </source>
</evidence>
<dbReference type="AlphaFoldDB" id="A0A829YA24"/>